<evidence type="ECO:0000313" key="2">
    <source>
        <dbReference type="Proteomes" id="UP000250006"/>
    </source>
</evidence>
<evidence type="ECO:0000313" key="1">
    <source>
        <dbReference type="EMBL" id="SPT53029.1"/>
    </source>
</evidence>
<accession>A0ABY1VLQ1</accession>
<comment type="caution">
    <text evidence="1">The sequence shown here is derived from an EMBL/GenBank/DDBJ whole genome shotgun (WGS) entry which is preliminary data.</text>
</comment>
<sequence length="152" mass="16868">MELQGLVSQINVRELQSAAFRATFLNCLERLAGLDIHNAQRIEPRWQHLKTGDQVFLAPEVALGVARMEPDHCLVLSSEGGQTAPAATMDFDFSWAFVLAPSAETGCRLLVRERYQPRSRLAAASVWAARPVARLMSHGMLRGLCQRAENPQ</sequence>
<dbReference type="Proteomes" id="UP000250006">
    <property type="component" value="Unassembled WGS sequence"/>
</dbReference>
<proteinExistence type="predicted"/>
<dbReference type="EMBL" id="UAPQ01000001">
    <property type="protein sequence ID" value="SPT53029.1"/>
    <property type="molecule type" value="Genomic_DNA"/>
</dbReference>
<protein>
    <recommendedName>
        <fullName evidence="3">Polyketide cyclase / dehydrase and lipid transport</fullName>
    </recommendedName>
</protein>
<reference evidence="1 2" key="1">
    <citation type="submission" date="2018-06" db="EMBL/GenBank/DDBJ databases">
        <authorList>
            <consortium name="Pathogen Informatics"/>
            <person name="Doyle S."/>
        </authorList>
    </citation>
    <scope>NUCLEOTIDE SEQUENCE [LARGE SCALE GENOMIC DNA]</scope>
    <source>
        <strain evidence="1 2">NCTC11535</strain>
    </source>
</reference>
<dbReference type="SUPFAM" id="SSF55961">
    <property type="entry name" value="Bet v1-like"/>
    <property type="match status" value="1"/>
</dbReference>
<organism evidence="1 2">
    <name type="scientific">Actinomyces bovis</name>
    <dbReference type="NCBI Taxonomy" id="1658"/>
    <lineage>
        <taxon>Bacteria</taxon>
        <taxon>Bacillati</taxon>
        <taxon>Actinomycetota</taxon>
        <taxon>Actinomycetes</taxon>
        <taxon>Actinomycetales</taxon>
        <taxon>Actinomycetaceae</taxon>
        <taxon>Actinomyces</taxon>
    </lineage>
</organism>
<gene>
    <name evidence="1" type="ORF">NCTC11535_00684</name>
</gene>
<keyword evidence="2" id="KW-1185">Reference proteome</keyword>
<evidence type="ECO:0008006" key="3">
    <source>
        <dbReference type="Google" id="ProtNLM"/>
    </source>
</evidence>
<name>A0ABY1VLQ1_9ACTO</name>